<keyword evidence="7" id="KW-0503">Monooxygenase</keyword>
<comment type="pathway">
    <text evidence="2">Cofactor biosynthesis; ubiquinone biosynthesis.</text>
</comment>
<dbReference type="AlphaFoldDB" id="A0A177NUB2"/>
<dbReference type="InterPro" id="IPR002938">
    <property type="entry name" value="FAD-bd"/>
</dbReference>
<gene>
    <name evidence="10" type="ORF">A1355_23220</name>
</gene>
<keyword evidence="11" id="KW-1185">Reference proteome</keyword>
<evidence type="ECO:0000313" key="11">
    <source>
        <dbReference type="Proteomes" id="UP000077628"/>
    </source>
</evidence>
<dbReference type="InterPro" id="IPR036188">
    <property type="entry name" value="FAD/NAD-bd_sf"/>
</dbReference>
<evidence type="ECO:0000256" key="7">
    <source>
        <dbReference type="ARBA" id="ARBA00023033"/>
    </source>
</evidence>
<dbReference type="SUPFAM" id="SSF51905">
    <property type="entry name" value="FAD/NAD(P)-binding domain"/>
    <property type="match status" value="1"/>
</dbReference>
<dbReference type="NCBIfam" id="NF004356">
    <property type="entry name" value="PRK05732.1"/>
    <property type="match status" value="1"/>
</dbReference>
<dbReference type="Pfam" id="PF01494">
    <property type="entry name" value="FAD_binding_3"/>
    <property type="match status" value="1"/>
</dbReference>
<dbReference type="InterPro" id="IPR011295">
    <property type="entry name" value="UbiH"/>
</dbReference>
<dbReference type="InterPro" id="IPR051205">
    <property type="entry name" value="UbiH/COQ6_monooxygenase"/>
</dbReference>
<evidence type="ECO:0000256" key="6">
    <source>
        <dbReference type="ARBA" id="ARBA00023002"/>
    </source>
</evidence>
<comment type="subunit">
    <text evidence="8">Component of the Ubi complex metabolon, which regroups five ubiquinone biosynthesis proteins (UbiE, UbiF, UbiG, UbiH and UbiI) and two accessory factors (UbiK and the lipid-binding protein UbiJ).</text>
</comment>
<dbReference type="UniPathway" id="UPA00232"/>
<dbReference type="PANTHER" id="PTHR43876">
    <property type="entry name" value="UBIQUINONE BIOSYNTHESIS MONOOXYGENASE COQ6, MITOCHONDRIAL"/>
    <property type="match status" value="1"/>
</dbReference>
<evidence type="ECO:0000256" key="4">
    <source>
        <dbReference type="ARBA" id="ARBA00022630"/>
    </source>
</evidence>
<evidence type="ECO:0000256" key="8">
    <source>
        <dbReference type="ARBA" id="ARBA00065734"/>
    </source>
</evidence>
<evidence type="ECO:0000256" key="5">
    <source>
        <dbReference type="ARBA" id="ARBA00022827"/>
    </source>
</evidence>
<dbReference type="PRINTS" id="PR00420">
    <property type="entry name" value="RNGMNOXGNASE"/>
</dbReference>
<organism evidence="10 11">
    <name type="scientific">Methylomonas koyamae</name>
    <dbReference type="NCBI Taxonomy" id="702114"/>
    <lineage>
        <taxon>Bacteria</taxon>
        <taxon>Pseudomonadati</taxon>
        <taxon>Pseudomonadota</taxon>
        <taxon>Gammaproteobacteria</taxon>
        <taxon>Methylococcales</taxon>
        <taxon>Methylococcaceae</taxon>
        <taxon>Methylomonas</taxon>
    </lineage>
</organism>
<dbReference type="GO" id="GO:0071949">
    <property type="term" value="F:FAD binding"/>
    <property type="evidence" value="ECO:0007669"/>
    <property type="project" value="InterPro"/>
</dbReference>
<accession>A0A177NUB2</accession>
<dbReference type="InterPro" id="IPR010971">
    <property type="entry name" value="UbiH/COQ6"/>
</dbReference>
<comment type="caution">
    <text evidence="10">The sequence shown here is derived from an EMBL/GenBank/DDBJ whole genome shotgun (WGS) entry which is preliminary data.</text>
</comment>
<evidence type="ECO:0000313" key="10">
    <source>
        <dbReference type="EMBL" id="OAI21521.1"/>
    </source>
</evidence>
<dbReference type="RefSeq" id="WP_064026837.1">
    <property type="nucleotide sequence ID" value="NZ_LUUK01000097.1"/>
</dbReference>
<keyword evidence="5" id="KW-0274">FAD</keyword>
<name>A0A177NUB2_9GAMM</name>
<evidence type="ECO:0000256" key="2">
    <source>
        <dbReference type="ARBA" id="ARBA00004749"/>
    </source>
</evidence>
<protein>
    <submittedName>
        <fullName evidence="10">2-octaprenyl-6-methoxyphenyl hydroxylase</fullName>
    </submittedName>
</protein>
<keyword evidence="6" id="KW-0560">Oxidoreductase</keyword>
<sequence>MAHDYDLIIVGAGLAGNCLALALRNSGLKIALVEANSREQLRHSPAGDRALALAKGSVELLDQLGAWRGVAAKATAIADIHISDRGHFGKTRLSAAEQGVDALGYVIVARDIEQHAADLVEKTDTDCLYQTRVAGLMAGYDAVNVSLKQADGRSLNLSAQVLVGADGGNSTVRKLLEIPQQVSEYGQTALVTTVQSALPNRHVAFERFTEFGPLALLPVAAKQSAVVWTRSHEQAEALLAVNDREFLAELQNCFGYRLGELKLVAPRRAFPLSLIRAESMVADRTVIIGNAVHQLHPVAGQGFNLGIRDVALLAELLMDQHDRGGDLGAASLLRDYSRQRRQDHDRTIGFTDTVVRLFSNNRLPVAALRNAGLAVLDHLPFAKSALAKHAMGLAGKLPKLGKDE</sequence>
<reference evidence="11" key="1">
    <citation type="submission" date="2016-03" db="EMBL/GenBank/DDBJ databases">
        <authorList>
            <person name="Heylen K."/>
            <person name="De Vos P."/>
            <person name="Vekeman B."/>
        </authorList>
    </citation>
    <scope>NUCLEOTIDE SEQUENCE [LARGE SCALE GENOMIC DNA]</scope>
    <source>
        <strain evidence="11">R-45383</strain>
    </source>
</reference>
<comment type="cofactor">
    <cofactor evidence="1">
        <name>FAD</name>
        <dbReference type="ChEBI" id="CHEBI:57692"/>
    </cofactor>
</comment>
<dbReference type="Proteomes" id="UP000077628">
    <property type="component" value="Unassembled WGS sequence"/>
</dbReference>
<comment type="similarity">
    <text evidence="3">Belongs to the UbiH/COQ6 family.</text>
</comment>
<dbReference type="PROSITE" id="PS01304">
    <property type="entry name" value="UBIH"/>
    <property type="match status" value="1"/>
</dbReference>
<evidence type="ECO:0000259" key="9">
    <source>
        <dbReference type="Pfam" id="PF01494"/>
    </source>
</evidence>
<dbReference type="GO" id="GO:0008681">
    <property type="term" value="F:2-octaprenyl-6-methoxyphenol hydroxylase activity"/>
    <property type="evidence" value="ECO:0007669"/>
    <property type="project" value="InterPro"/>
</dbReference>
<dbReference type="STRING" id="702114.A1355_23220"/>
<proteinExistence type="inferred from homology"/>
<dbReference type="FunFam" id="3.50.50.60:FF:000021">
    <property type="entry name" value="Ubiquinone biosynthesis monooxygenase COQ6"/>
    <property type="match status" value="1"/>
</dbReference>
<feature type="domain" description="FAD-binding" evidence="9">
    <location>
        <begin position="5"/>
        <end position="343"/>
    </location>
</feature>
<keyword evidence="4" id="KW-0285">Flavoprotein</keyword>
<dbReference type="Gene3D" id="3.50.50.60">
    <property type="entry name" value="FAD/NAD(P)-binding domain"/>
    <property type="match status" value="2"/>
</dbReference>
<dbReference type="OrthoDB" id="9769565at2"/>
<evidence type="ECO:0000256" key="3">
    <source>
        <dbReference type="ARBA" id="ARBA00005349"/>
    </source>
</evidence>
<dbReference type="EMBL" id="LUUK01000097">
    <property type="protein sequence ID" value="OAI21521.1"/>
    <property type="molecule type" value="Genomic_DNA"/>
</dbReference>
<dbReference type="GO" id="GO:0006744">
    <property type="term" value="P:ubiquinone biosynthetic process"/>
    <property type="evidence" value="ECO:0007669"/>
    <property type="project" value="UniProtKB-UniPathway"/>
</dbReference>
<dbReference type="NCBIfam" id="TIGR01984">
    <property type="entry name" value="UbiH"/>
    <property type="match status" value="1"/>
</dbReference>
<dbReference type="InterPro" id="IPR018168">
    <property type="entry name" value="Ubi_Hdrlase_CS"/>
</dbReference>
<dbReference type="NCBIfam" id="TIGR01988">
    <property type="entry name" value="Ubi-OHases"/>
    <property type="match status" value="1"/>
</dbReference>
<dbReference type="PANTHER" id="PTHR43876:SF8">
    <property type="entry name" value="2-OCTAPRENYL-6-METHOXYPHENOL HYDROXYLASE"/>
    <property type="match status" value="1"/>
</dbReference>
<evidence type="ECO:0000256" key="1">
    <source>
        <dbReference type="ARBA" id="ARBA00001974"/>
    </source>
</evidence>
<dbReference type="GO" id="GO:0110142">
    <property type="term" value="C:ubiquinone biosynthesis complex"/>
    <property type="evidence" value="ECO:0007669"/>
    <property type="project" value="UniProtKB-ARBA"/>
</dbReference>